<accession>A0A2H3KRM1</accession>
<dbReference type="EMBL" id="LYXE01000009">
    <property type="protein sequence ID" value="PDW01252.1"/>
    <property type="molecule type" value="Genomic_DNA"/>
</dbReference>
<evidence type="ECO:0000256" key="5">
    <source>
        <dbReference type="ARBA" id="ARBA00022989"/>
    </source>
</evidence>
<feature type="transmembrane region" description="Helical" evidence="7">
    <location>
        <begin position="204"/>
        <end position="225"/>
    </location>
</feature>
<dbReference type="Pfam" id="PF02417">
    <property type="entry name" value="Chromate_transp"/>
    <property type="match status" value="2"/>
</dbReference>
<evidence type="ECO:0000256" key="6">
    <source>
        <dbReference type="ARBA" id="ARBA00023136"/>
    </source>
</evidence>
<evidence type="ECO:0000256" key="1">
    <source>
        <dbReference type="ARBA" id="ARBA00004651"/>
    </source>
</evidence>
<feature type="transmembrane region" description="Helical" evidence="7">
    <location>
        <begin position="89"/>
        <end position="114"/>
    </location>
</feature>
<name>A0A2H3KRM1_9CHLR</name>
<reference evidence="8 9" key="1">
    <citation type="submission" date="2016-05" db="EMBL/GenBank/DDBJ databases">
        <authorList>
            <person name="Lavstsen T."/>
            <person name="Jespersen J.S."/>
        </authorList>
    </citation>
    <scope>NUCLEOTIDE SEQUENCE [LARGE SCALE GENOMIC DNA]</scope>
    <source>
        <strain evidence="8 9">B7-9</strain>
    </source>
</reference>
<dbReference type="OrthoDB" id="9788907at2"/>
<dbReference type="Proteomes" id="UP000220922">
    <property type="component" value="Unassembled WGS sequence"/>
</dbReference>
<proteinExistence type="inferred from homology"/>
<keyword evidence="3" id="KW-1003">Cell membrane</keyword>
<dbReference type="RefSeq" id="WP_097650397.1">
    <property type="nucleotide sequence ID" value="NZ_LYXE01000009.1"/>
</dbReference>
<sequence length="404" mass="42085">MQRREQVLTATGGSLLEVLVVFTRLGLTSFGGPVAHLGYFREELVQRRRWVDEVTYADLVALCQFLPGPASSQVGIALGTVRAGVWGGLMAWLGFTLPSALALTAFALGLAALGTGGDSGWLQGLKVVAVAVVAQAVWGMAKNLTPDRLRVTLAFAAAVLILAWPTALSQVVAILVGGLVGWRLLNDGSVVKTETTTLIRVPRLLSLLSIFLMVLGLVGLPLLTVATQSQPIALIDAFFRAGSLVFGGGHVVLPLLEAYVVAPGWVSAEQFMAGYGAAQAVPGPLFTFAAYLGAISSVPPNGVLGAAMALVAIFLPSFFLVWAALPLWARLRSAAPAQATLRGVNAAVVGILLAALYDPVITSAIRGPLEVAVALVAFAALQFWRVAPWIVVIGAALIGAVVLR</sequence>
<dbReference type="PANTHER" id="PTHR33567:SF3">
    <property type="entry name" value="CHROMATE ION TRANSPORTER (EUROFUNG)"/>
    <property type="match status" value="1"/>
</dbReference>
<keyword evidence="9" id="KW-1185">Reference proteome</keyword>
<evidence type="ECO:0000256" key="2">
    <source>
        <dbReference type="ARBA" id="ARBA00005262"/>
    </source>
</evidence>
<feature type="transmembrane region" description="Helical" evidence="7">
    <location>
        <begin position="337"/>
        <end position="357"/>
    </location>
</feature>
<feature type="transmembrane region" description="Helical" evidence="7">
    <location>
        <begin position="302"/>
        <end position="325"/>
    </location>
</feature>
<feature type="transmembrane region" description="Helical" evidence="7">
    <location>
        <begin position="276"/>
        <end position="295"/>
    </location>
</feature>
<dbReference type="GO" id="GO:0005886">
    <property type="term" value="C:plasma membrane"/>
    <property type="evidence" value="ECO:0007669"/>
    <property type="project" value="UniProtKB-SubCell"/>
</dbReference>
<feature type="transmembrane region" description="Helical" evidence="7">
    <location>
        <begin position="153"/>
        <end position="184"/>
    </location>
</feature>
<protein>
    <submittedName>
        <fullName evidence="8">Chromate transporter</fullName>
    </submittedName>
</protein>
<evidence type="ECO:0000256" key="3">
    <source>
        <dbReference type="ARBA" id="ARBA00022475"/>
    </source>
</evidence>
<evidence type="ECO:0000313" key="9">
    <source>
        <dbReference type="Proteomes" id="UP000220922"/>
    </source>
</evidence>
<gene>
    <name evidence="8" type="ORF">A9Q02_07400</name>
</gene>
<feature type="transmembrane region" description="Helical" evidence="7">
    <location>
        <begin position="20"/>
        <end position="40"/>
    </location>
</feature>
<comment type="subcellular location">
    <subcellularLocation>
        <location evidence="1">Cell membrane</location>
        <topology evidence="1">Multi-pass membrane protein</topology>
    </subcellularLocation>
</comment>
<dbReference type="PIRSF" id="PIRSF004810">
    <property type="entry name" value="ChrA"/>
    <property type="match status" value="1"/>
</dbReference>
<evidence type="ECO:0000256" key="7">
    <source>
        <dbReference type="SAM" id="Phobius"/>
    </source>
</evidence>
<dbReference type="GO" id="GO:0015109">
    <property type="term" value="F:chromate transmembrane transporter activity"/>
    <property type="evidence" value="ECO:0007669"/>
    <property type="project" value="InterPro"/>
</dbReference>
<evidence type="ECO:0000256" key="4">
    <source>
        <dbReference type="ARBA" id="ARBA00022692"/>
    </source>
</evidence>
<comment type="caution">
    <text evidence="8">The sequence shown here is derived from an EMBL/GenBank/DDBJ whole genome shotgun (WGS) entry which is preliminary data.</text>
</comment>
<dbReference type="PANTHER" id="PTHR33567">
    <property type="entry name" value="CHROMATE ION TRANSPORTER (EUROFUNG)"/>
    <property type="match status" value="1"/>
</dbReference>
<evidence type="ECO:0000313" key="8">
    <source>
        <dbReference type="EMBL" id="PDW01252.1"/>
    </source>
</evidence>
<dbReference type="InterPro" id="IPR014047">
    <property type="entry name" value="Chr_Tranpt_l_chain"/>
</dbReference>
<keyword evidence="6 7" id="KW-0472">Membrane</keyword>
<keyword evidence="4 7" id="KW-0812">Transmembrane</keyword>
<feature type="transmembrane region" description="Helical" evidence="7">
    <location>
        <begin position="386"/>
        <end position="403"/>
    </location>
</feature>
<dbReference type="AlphaFoldDB" id="A0A2H3KRM1"/>
<dbReference type="InterPro" id="IPR003370">
    <property type="entry name" value="Chromate_transpt"/>
</dbReference>
<feature type="transmembrane region" description="Helical" evidence="7">
    <location>
        <begin position="120"/>
        <end position="141"/>
    </location>
</feature>
<comment type="similarity">
    <text evidence="2">Belongs to the chromate ion transporter (CHR) (TC 2.A.51) family.</text>
</comment>
<dbReference type="NCBIfam" id="TIGR00937">
    <property type="entry name" value="2A51"/>
    <property type="match status" value="1"/>
</dbReference>
<keyword evidence="5 7" id="KW-1133">Transmembrane helix</keyword>
<organism evidence="8 9">
    <name type="scientific">Candidatus Chloroploca asiatica</name>
    <dbReference type="NCBI Taxonomy" id="1506545"/>
    <lineage>
        <taxon>Bacteria</taxon>
        <taxon>Bacillati</taxon>
        <taxon>Chloroflexota</taxon>
        <taxon>Chloroflexia</taxon>
        <taxon>Chloroflexales</taxon>
        <taxon>Chloroflexineae</taxon>
        <taxon>Oscillochloridaceae</taxon>
        <taxon>Candidatus Chloroploca</taxon>
    </lineage>
</organism>